<dbReference type="EMBL" id="HBUE01065143">
    <property type="protein sequence ID" value="CAG6470353.1"/>
    <property type="molecule type" value="Transcribed_RNA"/>
</dbReference>
<protein>
    <submittedName>
        <fullName evidence="2">(northern house mosquito) hypothetical protein</fullName>
    </submittedName>
</protein>
<proteinExistence type="predicted"/>
<feature type="region of interest" description="Disordered" evidence="1">
    <location>
        <begin position="164"/>
        <end position="197"/>
    </location>
</feature>
<sequence length="220" mass="25090">MHPLFYGPSWLKDIKNYWRTEPLGEVEEDKLLEMRTTIPCLFTSTVPPLWCDHETLTFLLTRYSDLAHIWAHLVLDQPSAAQLSGSSHQRAQTGRTADAKEDQRRLLATGASSSTRQLPDGNRLPGQECTASKQQQAQGFVSVRRRRWHSAGWWPTPELQPAVRRAPSYDHPERASVHELAPSQPARRTNSDDRHTQPKILDRWLPWCVATLRTARAAAE</sequence>
<name>A0A8D8FH92_CULPI</name>
<reference evidence="2" key="1">
    <citation type="submission" date="2021-05" db="EMBL/GenBank/DDBJ databases">
        <authorList>
            <person name="Alioto T."/>
            <person name="Alioto T."/>
            <person name="Gomez Garrido J."/>
        </authorList>
    </citation>
    <scope>NUCLEOTIDE SEQUENCE</scope>
</reference>
<feature type="compositionally biased region" description="Basic and acidic residues" evidence="1">
    <location>
        <begin position="167"/>
        <end position="177"/>
    </location>
</feature>
<evidence type="ECO:0000256" key="1">
    <source>
        <dbReference type="SAM" id="MobiDB-lite"/>
    </source>
</evidence>
<accession>A0A8D8FH92</accession>
<dbReference type="AlphaFoldDB" id="A0A8D8FH92"/>
<feature type="region of interest" description="Disordered" evidence="1">
    <location>
        <begin position="109"/>
        <end position="137"/>
    </location>
</feature>
<organism evidence="2">
    <name type="scientific">Culex pipiens</name>
    <name type="common">House mosquito</name>
    <dbReference type="NCBI Taxonomy" id="7175"/>
    <lineage>
        <taxon>Eukaryota</taxon>
        <taxon>Metazoa</taxon>
        <taxon>Ecdysozoa</taxon>
        <taxon>Arthropoda</taxon>
        <taxon>Hexapoda</taxon>
        <taxon>Insecta</taxon>
        <taxon>Pterygota</taxon>
        <taxon>Neoptera</taxon>
        <taxon>Endopterygota</taxon>
        <taxon>Diptera</taxon>
        <taxon>Nematocera</taxon>
        <taxon>Culicoidea</taxon>
        <taxon>Culicidae</taxon>
        <taxon>Culicinae</taxon>
        <taxon>Culicini</taxon>
        <taxon>Culex</taxon>
        <taxon>Culex</taxon>
    </lineage>
</organism>
<evidence type="ECO:0000313" key="2">
    <source>
        <dbReference type="EMBL" id="CAG6470353.1"/>
    </source>
</evidence>